<dbReference type="Proteomes" id="UP000708208">
    <property type="component" value="Unassembled WGS sequence"/>
</dbReference>
<reference evidence="2" key="1">
    <citation type="submission" date="2021-06" db="EMBL/GenBank/DDBJ databases">
        <authorList>
            <person name="Hodson N. C."/>
            <person name="Mongue J. A."/>
            <person name="Jaron S. K."/>
        </authorList>
    </citation>
    <scope>NUCLEOTIDE SEQUENCE</scope>
</reference>
<evidence type="ECO:0000256" key="1">
    <source>
        <dbReference type="SAM" id="SignalP"/>
    </source>
</evidence>
<dbReference type="AlphaFoldDB" id="A0A8J2NR18"/>
<evidence type="ECO:0000313" key="2">
    <source>
        <dbReference type="EMBL" id="CAG7709405.1"/>
    </source>
</evidence>
<comment type="caution">
    <text evidence="2">The sequence shown here is derived from an EMBL/GenBank/DDBJ whole genome shotgun (WGS) entry which is preliminary data.</text>
</comment>
<gene>
    <name evidence="2" type="ORF">AFUS01_LOCUS4819</name>
</gene>
<protein>
    <submittedName>
        <fullName evidence="2">Uncharacterized protein</fullName>
    </submittedName>
</protein>
<organism evidence="2 3">
    <name type="scientific">Allacma fusca</name>
    <dbReference type="NCBI Taxonomy" id="39272"/>
    <lineage>
        <taxon>Eukaryota</taxon>
        <taxon>Metazoa</taxon>
        <taxon>Ecdysozoa</taxon>
        <taxon>Arthropoda</taxon>
        <taxon>Hexapoda</taxon>
        <taxon>Collembola</taxon>
        <taxon>Symphypleona</taxon>
        <taxon>Sminthuridae</taxon>
        <taxon>Allacma</taxon>
    </lineage>
</organism>
<keyword evidence="1" id="KW-0732">Signal</keyword>
<proteinExistence type="predicted"/>
<sequence length="581" mass="65288">MRLIRALNLVLVVGGILLRKFATSTNQTTTPGEQADETLKLISENAQSSFTDDVILVLSPANCTTFGNASATLGSNPLQQDILTKSGIYPYLTSHPKTSVIFYDVSRTSKNASMDIATAFYIKNALNHARRVKIVLVFNYSLMISENRTHFATFLDNASNFIKNCSKYRPGIALIASQCKTSGYLARQHTVRRIGRVLQDMKKNGTSNRICVIDALLTRDMDGTFSHIGYFYKLDSDPQGSNTAIEVLYNIKYISKSGHDFGFSLSPGAKSILQALNQRATQRIASTYVNLGSEIQAHYEKFNFTSLTTTIGKLIKEYRSLTTLLSNLEKIHIRKNFTEVSVRTLTLTMKVNIDSEVIRSIRGDASLLDFLELFTPKSTGASLNDWLRSLSKSSDAVFARIVQLGNVLNNQMESALLNATKDMTKAYRSKLIQTGYSSVADERLWQDIHRDHERLSEMKSFIPSASTFNEFVNRILTTVLKLSVRNHELPLLMDAISPSSEDFTLSSVKGKSLSFNVYAWISPIDQLLTFLSIEQNLLDDRLRKWKQDEILTALRVSMQERCDRVVEEVKANFSARCERCV</sequence>
<feature type="chain" id="PRO_5035305960" evidence="1">
    <location>
        <begin position="25"/>
        <end position="581"/>
    </location>
</feature>
<accession>A0A8J2NR18</accession>
<feature type="signal peptide" evidence="1">
    <location>
        <begin position="1"/>
        <end position="24"/>
    </location>
</feature>
<name>A0A8J2NR18_9HEXA</name>
<evidence type="ECO:0000313" key="3">
    <source>
        <dbReference type="Proteomes" id="UP000708208"/>
    </source>
</evidence>
<dbReference type="EMBL" id="CAJVCH010030363">
    <property type="protein sequence ID" value="CAG7709405.1"/>
    <property type="molecule type" value="Genomic_DNA"/>
</dbReference>
<keyword evidence="3" id="KW-1185">Reference proteome</keyword>